<dbReference type="GO" id="GO:0050218">
    <property type="term" value="F:propionate-CoA ligase activity"/>
    <property type="evidence" value="ECO:0007669"/>
    <property type="project" value="TreeGrafter"/>
</dbReference>
<evidence type="ECO:0000259" key="4">
    <source>
        <dbReference type="Pfam" id="PF16177"/>
    </source>
</evidence>
<dbReference type="EMBL" id="SPQU01000004">
    <property type="protein sequence ID" value="TFV39845.1"/>
    <property type="molecule type" value="Genomic_DNA"/>
</dbReference>
<organism evidence="5 6">
    <name type="scientific">Bradyrhizobium frederickii</name>
    <dbReference type="NCBI Taxonomy" id="2560054"/>
    <lineage>
        <taxon>Bacteria</taxon>
        <taxon>Pseudomonadati</taxon>
        <taxon>Pseudomonadota</taxon>
        <taxon>Alphaproteobacteria</taxon>
        <taxon>Hyphomicrobiales</taxon>
        <taxon>Nitrobacteraceae</taxon>
        <taxon>Bradyrhizobium</taxon>
    </lineage>
</organism>
<evidence type="ECO:0000259" key="2">
    <source>
        <dbReference type="Pfam" id="PF00501"/>
    </source>
</evidence>
<dbReference type="Gene3D" id="3.40.50.12780">
    <property type="entry name" value="N-terminal domain of ligase-like"/>
    <property type="match status" value="1"/>
</dbReference>
<dbReference type="CDD" id="cd05967">
    <property type="entry name" value="PrpE"/>
    <property type="match status" value="1"/>
</dbReference>
<feature type="domain" description="Acetyl-coenzyme A synthetase N-terminal" evidence="4">
    <location>
        <begin position="9"/>
        <end position="63"/>
    </location>
</feature>
<feature type="domain" description="AMP-dependent synthetase/ligase" evidence="2">
    <location>
        <begin position="68"/>
        <end position="455"/>
    </location>
</feature>
<dbReference type="RefSeq" id="WP_135168817.1">
    <property type="nucleotide sequence ID" value="NZ_SPQU01000004.1"/>
</dbReference>
<dbReference type="Gene3D" id="3.30.300.30">
    <property type="match status" value="1"/>
</dbReference>
<gene>
    <name evidence="5" type="ORF">E4K66_09495</name>
</gene>
<dbReference type="SUPFAM" id="SSF56801">
    <property type="entry name" value="Acetyl-CoA synthetase-like"/>
    <property type="match status" value="1"/>
</dbReference>
<dbReference type="InterPro" id="IPR032387">
    <property type="entry name" value="ACAS_N"/>
</dbReference>
<dbReference type="InterPro" id="IPR000873">
    <property type="entry name" value="AMP-dep_synth/lig_dom"/>
</dbReference>
<dbReference type="FunFam" id="3.30.300.30:FF:000017">
    <property type="entry name" value="Acyl-CoA synthetase short-chain family member 3"/>
    <property type="match status" value="1"/>
</dbReference>
<dbReference type="InterPro" id="IPR020845">
    <property type="entry name" value="AMP-binding_CS"/>
</dbReference>
<dbReference type="InterPro" id="IPR042099">
    <property type="entry name" value="ANL_N_sf"/>
</dbReference>
<evidence type="ECO:0000313" key="5">
    <source>
        <dbReference type="EMBL" id="TFV39845.1"/>
    </source>
</evidence>
<accession>A0A4Y9L908</accession>
<evidence type="ECO:0000313" key="6">
    <source>
        <dbReference type="Proteomes" id="UP000298225"/>
    </source>
</evidence>
<sequence length="636" mass="68871">MNIQGKSLYHEVHARSLADPEGFWAEAAKDIDWIEPPKAIFDPSQGTYGRWFTGGVVNTCYNALDRHVAGGRADQVALIHDSPLTGSVTKLTYAELLDEVQALAAIMQDFGVAKGDRVILYMPMVPEAVVAMLACARIGAVHSVVFGGFAAKELATRIDDAQPKLILSASCGIEPGRIVQYKPLLDEAVKLAGSKPKACIILQRPQLTCDLTPGRDYDWASLRRKALNDGKKAACAPVAATDPLYILYTSGTTGVPKGVVRDNGGHLVAVKWSMFNLYGVKPGEVWWCGSDIGWVVGHSYIVYGPLLHGATTIMYEGKPVGTPDAGAFWRVISEHKAVALFTAPTAFRAIRKEDPEGKFIRQYDLSKFRTLFLAGERADPPTVEWAEAQLKVPVIDHWWQTETGWCIAGNPVGLGMLPVKHGSPTVPMPGYQVDVVDEAAKPVGPNTMGSIVIKLPMPPGCLPTLWNQDTRFKEAYLSEFPGYYKTSDAGYKDEDGYVFVMGRTDDIINVAGHRLSTGGMEEILASHPDVAECAVLGVKDAIKGEVPCGFLVLKAGVKRAPAEIEKEIIALVRDKLGPVAAFKLAITVGRLPKTRSGKILRGTIKKIADGESWTMPATIEDPKALDEIGEALKGRV</sequence>
<comment type="caution">
    <text evidence="5">The sequence shown here is derived from an EMBL/GenBank/DDBJ whole genome shotgun (WGS) entry which is preliminary data.</text>
</comment>
<dbReference type="PANTHER" id="PTHR43347:SF3">
    <property type="entry name" value="ACYL-COA SYNTHETASE SHORT-CHAIN FAMILY MEMBER 3, MITOCHONDRIAL"/>
    <property type="match status" value="1"/>
</dbReference>
<dbReference type="InterPro" id="IPR025110">
    <property type="entry name" value="AMP-bd_C"/>
</dbReference>
<dbReference type="Pfam" id="PF16177">
    <property type="entry name" value="ACAS_N"/>
    <property type="match status" value="1"/>
</dbReference>
<reference evidence="5 6" key="1">
    <citation type="submission" date="2019-03" db="EMBL/GenBank/DDBJ databases">
        <title>Bradyrhizobium strains diversity isolated from Chamaecrista fasciculata.</title>
        <authorList>
            <person name="Urquiaga M.C.O."/>
            <person name="Hungria M."/>
            <person name="Delamuta J.R.M."/>
        </authorList>
    </citation>
    <scope>NUCLEOTIDE SEQUENCE [LARGE SCALE GENOMIC DNA]</scope>
    <source>
        <strain evidence="5 6">CNPSo 3424</strain>
    </source>
</reference>
<dbReference type="FunFam" id="3.40.50.12780:FF:000011">
    <property type="entry name" value="Acetyl-coenzyme A synthetase 2-like, mitochondrial"/>
    <property type="match status" value="1"/>
</dbReference>
<dbReference type="Pfam" id="PF00501">
    <property type="entry name" value="AMP-binding"/>
    <property type="match status" value="1"/>
</dbReference>
<dbReference type="Proteomes" id="UP000298225">
    <property type="component" value="Unassembled WGS sequence"/>
</dbReference>
<protein>
    <submittedName>
        <fullName evidence="5">Propionyl-CoA synthetase</fullName>
    </submittedName>
</protein>
<dbReference type="GO" id="GO:0070013">
    <property type="term" value="C:intracellular organelle lumen"/>
    <property type="evidence" value="ECO:0007669"/>
    <property type="project" value="UniProtKB-ARBA"/>
</dbReference>
<dbReference type="PANTHER" id="PTHR43347">
    <property type="entry name" value="ACYL-COA SYNTHETASE"/>
    <property type="match status" value="1"/>
</dbReference>
<evidence type="ECO:0000256" key="1">
    <source>
        <dbReference type="ARBA" id="ARBA00006432"/>
    </source>
</evidence>
<keyword evidence="6" id="KW-1185">Reference proteome</keyword>
<dbReference type="Pfam" id="PF13193">
    <property type="entry name" value="AMP-binding_C"/>
    <property type="match status" value="1"/>
</dbReference>
<comment type="similarity">
    <text evidence="1">Belongs to the ATP-dependent AMP-binding enzyme family.</text>
</comment>
<dbReference type="OrthoDB" id="9803968at2"/>
<dbReference type="AlphaFoldDB" id="A0A4Y9L908"/>
<feature type="domain" description="AMP-binding enzyme C-terminal" evidence="3">
    <location>
        <begin position="520"/>
        <end position="598"/>
    </location>
</feature>
<name>A0A4Y9L908_9BRAD</name>
<evidence type="ECO:0000259" key="3">
    <source>
        <dbReference type="Pfam" id="PF13193"/>
    </source>
</evidence>
<dbReference type="InterPro" id="IPR045851">
    <property type="entry name" value="AMP-bd_C_sf"/>
</dbReference>
<proteinExistence type="inferred from homology"/>
<dbReference type="PROSITE" id="PS00455">
    <property type="entry name" value="AMP_BINDING"/>
    <property type="match status" value="1"/>
</dbReference>